<reference evidence="8 9" key="1">
    <citation type="submission" date="2024-02" db="EMBL/GenBank/DDBJ databases">
        <title>De novo assembly and annotation of 12 fungi associated with fruit tree decline syndrome in Ontario, Canada.</title>
        <authorList>
            <person name="Sulman M."/>
            <person name="Ellouze W."/>
            <person name="Ilyukhin E."/>
        </authorList>
    </citation>
    <scope>NUCLEOTIDE SEQUENCE [LARGE SCALE GENOMIC DNA]</scope>
    <source>
        <strain evidence="8 9">M11/M66-122</strain>
    </source>
</reference>
<gene>
    <name evidence="8" type="ORF">SLS62_008895</name>
</gene>
<evidence type="ECO:0000256" key="2">
    <source>
        <dbReference type="ARBA" id="ARBA00009533"/>
    </source>
</evidence>
<comment type="similarity">
    <text evidence="2 7">Belongs to the group II decarboxylase family.</text>
</comment>
<name>A0AAN9UIQ0_9PEZI</name>
<comment type="caution">
    <text evidence="8">The sequence shown here is derived from an EMBL/GenBank/DDBJ whole genome shotgun (WGS) entry which is preliminary data.</text>
</comment>
<keyword evidence="4 6" id="KW-0663">Pyridoxal phosphate</keyword>
<keyword evidence="3" id="KW-0210">Decarboxylase</keyword>
<dbReference type="InterPro" id="IPR015421">
    <property type="entry name" value="PyrdxlP-dep_Trfase_major"/>
</dbReference>
<evidence type="ECO:0000256" key="1">
    <source>
        <dbReference type="ARBA" id="ARBA00001933"/>
    </source>
</evidence>
<accession>A0AAN9UIQ0</accession>
<dbReference type="InterPro" id="IPR021115">
    <property type="entry name" value="Pyridoxal-P_BS"/>
</dbReference>
<dbReference type="Gene3D" id="1.20.1340.10">
    <property type="entry name" value="dopa decarboxylase, N-terminal domain"/>
    <property type="match status" value="1"/>
</dbReference>
<dbReference type="AlphaFoldDB" id="A0AAN9UIQ0"/>
<dbReference type="GO" id="GO:0006520">
    <property type="term" value="P:amino acid metabolic process"/>
    <property type="evidence" value="ECO:0007669"/>
    <property type="project" value="InterPro"/>
</dbReference>
<dbReference type="PROSITE" id="PS00392">
    <property type="entry name" value="DDC_GAD_HDC_YDC"/>
    <property type="match status" value="1"/>
</dbReference>
<dbReference type="InterPro" id="IPR002129">
    <property type="entry name" value="PyrdxlP-dep_de-COase"/>
</dbReference>
<dbReference type="PRINTS" id="PR00800">
    <property type="entry name" value="YHDCRBOXLASE"/>
</dbReference>
<evidence type="ECO:0000256" key="7">
    <source>
        <dbReference type="RuleBase" id="RU000382"/>
    </source>
</evidence>
<dbReference type="GO" id="GO:0019752">
    <property type="term" value="P:carboxylic acid metabolic process"/>
    <property type="evidence" value="ECO:0007669"/>
    <property type="project" value="InterPro"/>
</dbReference>
<dbReference type="Pfam" id="PF00282">
    <property type="entry name" value="Pyridoxal_deC"/>
    <property type="match status" value="1"/>
</dbReference>
<feature type="modified residue" description="N6-(pyridoxal phosphate)lysine" evidence="6">
    <location>
        <position position="335"/>
    </location>
</feature>
<keyword evidence="9" id="KW-1185">Reference proteome</keyword>
<protein>
    <recommendedName>
        <fullName evidence="10">Aromatic-L-amino-acid decarboxylase</fullName>
    </recommendedName>
</protein>
<evidence type="ECO:0000256" key="4">
    <source>
        <dbReference type="ARBA" id="ARBA00022898"/>
    </source>
</evidence>
<dbReference type="GO" id="GO:0005737">
    <property type="term" value="C:cytoplasm"/>
    <property type="evidence" value="ECO:0007669"/>
    <property type="project" value="TreeGrafter"/>
</dbReference>
<evidence type="ECO:0000256" key="5">
    <source>
        <dbReference type="ARBA" id="ARBA00023239"/>
    </source>
</evidence>
<dbReference type="GO" id="GO:0030170">
    <property type="term" value="F:pyridoxal phosphate binding"/>
    <property type="evidence" value="ECO:0007669"/>
    <property type="project" value="InterPro"/>
</dbReference>
<sequence length="523" mass="57157">MDSKQFREAAVSSIDEIVKYYDTIEERRVASTVEPGYLRKLLPEEAPQDGEPWADIQKDIEAKILPGITHWQSPNFAAWFPSSSSYPAMLGEMYSTAFTGAAFNWICSPAVTELETVVLDWLARAFGLPACYLSTGPTNGGGVIHGTASEATATVIVAARDKYLRAVTAGIPGAEDDEEAREDAMAARRGRLVALGSAAAHSATKKGAQIAGVRYRSVPVYAEDGYKMTGASLRRTVAELRARGLEPFFLTATFGTTDTCAVDDLESIADVLAELQAEAEAASGSRGGDGPPGEIWVHVDAAYAGAALICPEHRGQLAAEAALSRFHSFNTNLHKWLLVNFDCSLLYVRDRRPLIDALSVTLPILRNYHTDSGLVTDYRDWQIPFGRRFRSLKVWFVLRTYGVRGLQAHVRKRVAFAEVFAGLLRGRPDLFDIVTGPRFALTVFRLRGGGGEGATATLEEQNDLTKKLYEAVLAEGKIFLSSTVVGGVYAIRHNPATPFVEEHHVRKHFEIFVEAAEKVLSSQ</sequence>
<dbReference type="GO" id="GO:0016831">
    <property type="term" value="F:carboxy-lyase activity"/>
    <property type="evidence" value="ECO:0007669"/>
    <property type="project" value="UniProtKB-KW"/>
</dbReference>
<organism evidence="8 9">
    <name type="scientific">Diatrype stigma</name>
    <dbReference type="NCBI Taxonomy" id="117547"/>
    <lineage>
        <taxon>Eukaryota</taxon>
        <taxon>Fungi</taxon>
        <taxon>Dikarya</taxon>
        <taxon>Ascomycota</taxon>
        <taxon>Pezizomycotina</taxon>
        <taxon>Sordariomycetes</taxon>
        <taxon>Xylariomycetidae</taxon>
        <taxon>Xylariales</taxon>
        <taxon>Diatrypaceae</taxon>
        <taxon>Diatrype</taxon>
    </lineage>
</organism>
<evidence type="ECO:0000256" key="3">
    <source>
        <dbReference type="ARBA" id="ARBA00022793"/>
    </source>
</evidence>
<dbReference type="PANTHER" id="PTHR11999:SF70">
    <property type="entry name" value="MIP05841P"/>
    <property type="match status" value="1"/>
</dbReference>
<dbReference type="InterPro" id="IPR010977">
    <property type="entry name" value="Aromatic_deC"/>
</dbReference>
<dbReference type="Gene3D" id="3.40.640.10">
    <property type="entry name" value="Type I PLP-dependent aspartate aminotransferase-like (Major domain)"/>
    <property type="match status" value="1"/>
</dbReference>
<proteinExistence type="inferred from homology"/>
<comment type="cofactor">
    <cofactor evidence="1 6 7">
        <name>pyridoxal 5'-phosphate</name>
        <dbReference type="ChEBI" id="CHEBI:597326"/>
    </cofactor>
</comment>
<dbReference type="InterPro" id="IPR015424">
    <property type="entry name" value="PyrdxlP-dep_Trfase"/>
</dbReference>
<dbReference type="Gene3D" id="3.90.1150.10">
    <property type="entry name" value="Aspartate Aminotransferase, domain 1"/>
    <property type="match status" value="1"/>
</dbReference>
<dbReference type="SUPFAM" id="SSF53383">
    <property type="entry name" value="PLP-dependent transferases"/>
    <property type="match status" value="1"/>
</dbReference>
<dbReference type="Proteomes" id="UP001320420">
    <property type="component" value="Unassembled WGS sequence"/>
</dbReference>
<evidence type="ECO:0000256" key="6">
    <source>
        <dbReference type="PIRSR" id="PIRSR602129-50"/>
    </source>
</evidence>
<dbReference type="PANTHER" id="PTHR11999">
    <property type="entry name" value="GROUP II PYRIDOXAL-5-PHOSPHATE DECARBOXYLASE"/>
    <property type="match status" value="1"/>
</dbReference>
<evidence type="ECO:0000313" key="9">
    <source>
        <dbReference type="Proteomes" id="UP001320420"/>
    </source>
</evidence>
<keyword evidence="5 7" id="KW-0456">Lyase</keyword>
<evidence type="ECO:0000313" key="8">
    <source>
        <dbReference type="EMBL" id="KAK7747751.1"/>
    </source>
</evidence>
<dbReference type="InterPro" id="IPR015422">
    <property type="entry name" value="PyrdxlP-dep_Trfase_small"/>
</dbReference>
<dbReference type="EMBL" id="JAKJXP020000087">
    <property type="protein sequence ID" value="KAK7747751.1"/>
    <property type="molecule type" value="Genomic_DNA"/>
</dbReference>
<evidence type="ECO:0008006" key="10">
    <source>
        <dbReference type="Google" id="ProtNLM"/>
    </source>
</evidence>